<keyword evidence="3" id="KW-1185">Reference proteome</keyword>
<feature type="compositionally biased region" description="Polar residues" evidence="1">
    <location>
        <begin position="1"/>
        <end position="10"/>
    </location>
</feature>
<protein>
    <submittedName>
        <fullName evidence="2">Uncharacterized protein</fullName>
    </submittedName>
</protein>
<sequence length="150" mass="16350">MGRVRQSTGLGSKDSGSAPPKPANVERLGEDVVVDDASVERKETHQQQDVTAAEEDVPDLRETKDKVEYAVLPYAIHWWYHTHSALGEGGASDTLTLTSPLILAAMSCLSRSTIQAENSSMMVAWPASPNMTANRNGKVVVVYRAVEKKR</sequence>
<dbReference type="Proteomes" id="UP000324222">
    <property type="component" value="Unassembled WGS sequence"/>
</dbReference>
<evidence type="ECO:0000313" key="3">
    <source>
        <dbReference type="Proteomes" id="UP000324222"/>
    </source>
</evidence>
<reference evidence="2 3" key="1">
    <citation type="submission" date="2019-05" db="EMBL/GenBank/DDBJ databases">
        <title>Another draft genome of Portunus trituberculatus and its Hox gene families provides insights of decapod evolution.</title>
        <authorList>
            <person name="Jeong J.-H."/>
            <person name="Song I."/>
            <person name="Kim S."/>
            <person name="Choi T."/>
            <person name="Kim D."/>
            <person name="Ryu S."/>
            <person name="Kim W."/>
        </authorList>
    </citation>
    <scope>NUCLEOTIDE SEQUENCE [LARGE SCALE GENOMIC DNA]</scope>
    <source>
        <tissue evidence="2">Muscle</tissue>
    </source>
</reference>
<evidence type="ECO:0000256" key="1">
    <source>
        <dbReference type="SAM" id="MobiDB-lite"/>
    </source>
</evidence>
<name>A0A5B7EKN1_PORTR</name>
<feature type="region of interest" description="Disordered" evidence="1">
    <location>
        <begin position="38"/>
        <end position="57"/>
    </location>
</feature>
<dbReference type="AlphaFoldDB" id="A0A5B7EKN1"/>
<feature type="region of interest" description="Disordered" evidence="1">
    <location>
        <begin position="1"/>
        <end position="32"/>
    </location>
</feature>
<comment type="caution">
    <text evidence="2">The sequence shown here is derived from an EMBL/GenBank/DDBJ whole genome shotgun (WGS) entry which is preliminary data.</text>
</comment>
<proteinExistence type="predicted"/>
<dbReference type="EMBL" id="VSRR010003128">
    <property type="protein sequence ID" value="MPC34772.1"/>
    <property type="molecule type" value="Genomic_DNA"/>
</dbReference>
<organism evidence="2 3">
    <name type="scientific">Portunus trituberculatus</name>
    <name type="common">Swimming crab</name>
    <name type="synonym">Neptunus trituberculatus</name>
    <dbReference type="NCBI Taxonomy" id="210409"/>
    <lineage>
        <taxon>Eukaryota</taxon>
        <taxon>Metazoa</taxon>
        <taxon>Ecdysozoa</taxon>
        <taxon>Arthropoda</taxon>
        <taxon>Crustacea</taxon>
        <taxon>Multicrustacea</taxon>
        <taxon>Malacostraca</taxon>
        <taxon>Eumalacostraca</taxon>
        <taxon>Eucarida</taxon>
        <taxon>Decapoda</taxon>
        <taxon>Pleocyemata</taxon>
        <taxon>Brachyura</taxon>
        <taxon>Eubrachyura</taxon>
        <taxon>Portunoidea</taxon>
        <taxon>Portunidae</taxon>
        <taxon>Portuninae</taxon>
        <taxon>Portunus</taxon>
    </lineage>
</organism>
<gene>
    <name evidence="2" type="ORF">E2C01_028172</name>
</gene>
<accession>A0A5B7EKN1</accession>
<evidence type="ECO:0000313" key="2">
    <source>
        <dbReference type="EMBL" id="MPC34772.1"/>
    </source>
</evidence>